<evidence type="ECO:0000256" key="1">
    <source>
        <dbReference type="ARBA" id="ARBA00004651"/>
    </source>
</evidence>
<comment type="subcellular location">
    <subcellularLocation>
        <location evidence="1">Cell membrane</location>
        <topology evidence="1">Multi-pass membrane protein</topology>
    </subcellularLocation>
</comment>
<dbReference type="EMBL" id="JANUCT010000016">
    <property type="protein sequence ID" value="MCS3904119.1"/>
    <property type="molecule type" value="Genomic_DNA"/>
</dbReference>
<proteinExistence type="predicted"/>
<dbReference type="Gene3D" id="1.10.3720.10">
    <property type="entry name" value="MetI-like"/>
    <property type="match status" value="1"/>
</dbReference>
<keyword evidence="8" id="KW-1185">Reference proteome</keyword>
<comment type="caution">
    <text evidence="7">The sequence shown here is derived from an EMBL/GenBank/DDBJ whole genome shotgun (WGS) entry which is preliminary data.</text>
</comment>
<keyword evidence="3 5" id="KW-1133">Transmembrane helix</keyword>
<dbReference type="InterPro" id="IPR035906">
    <property type="entry name" value="MetI-like_sf"/>
</dbReference>
<evidence type="ECO:0000256" key="4">
    <source>
        <dbReference type="ARBA" id="ARBA00023136"/>
    </source>
</evidence>
<dbReference type="PANTHER" id="PTHR43632:SF1">
    <property type="entry name" value="PERMEASE COMPONENT OF TUNGSTATE ABC TRANSPORTER"/>
    <property type="match status" value="1"/>
</dbReference>
<evidence type="ECO:0000313" key="7">
    <source>
        <dbReference type="EMBL" id="MCS3904119.1"/>
    </source>
</evidence>
<evidence type="ECO:0000313" key="8">
    <source>
        <dbReference type="Proteomes" id="UP001204445"/>
    </source>
</evidence>
<dbReference type="InterPro" id="IPR049783">
    <property type="entry name" value="ABC_perm_TupB-like"/>
</dbReference>
<feature type="domain" description="ABC transmembrane type-1" evidence="6">
    <location>
        <begin position="26"/>
        <end position="222"/>
    </location>
</feature>
<feature type="transmembrane region" description="Helical" evidence="5">
    <location>
        <begin position="65"/>
        <end position="85"/>
    </location>
</feature>
<feature type="transmembrane region" description="Helical" evidence="5">
    <location>
        <begin position="203"/>
        <end position="222"/>
    </location>
</feature>
<sequence length="229" mass="24577">MDFFLQALAAAFNLIISLDIEVYQVVWTSIFISLLATLAAAVISVPLGLLVGLTRFPGKDFLQHSLNTLMALPTVVVGLILYGMLSRRGPAGDWGLLFTPTAMVIGQCILIVPIIWNLSIAAVNGADPRLALTCRSLGATGWQQAWIYLREVRFGFLAAIVMGFGRAIGEVGVAMMLGGNIEGYTRTMTTAIALETSKGEFEFALALGIVLLAVAFTANALLSRFQRHA</sequence>
<keyword evidence="4 5" id="KW-0472">Membrane</keyword>
<evidence type="ECO:0000259" key="6">
    <source>
        <dbReference type="PROSITE" id="PS50928"/>
    </source>
</evidence>
<dbReference type="NCBIfam" id="NF038017">
    <property type="entry name" value="ABC_perm1"/>
    <property type="match status" value="1"/>
</dbReference>
<dbReference type="InterPro" id="IPR000515">
    <property type="entry name" value="MetI-like"/>
</dbReference>
<dbReference type="SUPFAM" id="SSF161098">
    <property type="entry name" value="MetI-like"/>
    <property type="match status" value="1"/>
</dbReference>
<reference evidence="7" key="1">
    <citation type="submission" date="2022-08" db="EMBL/GenBank/DDBJ databases">
        <title>Genomic Encyclopedia of Type Strains, Phase III (KMG-III): the genomes of soil and plant-associated and newly described type strains.</title>
        <authorList>
            <person name="Whitman W."/>
        </authorList>
    </citation>
    <scope>NUCLEOTIDE SEQUENCE</scope>
    <source>
        <strain evidence="7">HMT 1</strain>
    </source>
</reference>
<keyword evidence="2 5" id="KW-0812">Transmembrane</keyword>
<feature type="transmembrane region" description="Helical" evidence="5">
    <location>
        <begin position="97"/>
        <end position="119"/>
    </location>
</feature>
<feature type="transmembrane region" description="Helical" evidence="5">
    <location>
        <begin position="154"/>
        <end position="178"/>
    </location>
</feature>
<accession>A0AAE3L1I5</accession>
<dbReference type="RefSeq" id="WP_259056404.1">
    <property type="nucleotide sequence ID" value="NZ_JANUCT010000016.1"/>
</dbReference>
<dbReference type="AlphaFoldDB" id="A0AAE3L1I5"/>
<dbReference type="Proteomes" id="UP001204445">
    <property type="component" value="Unassembled WGS sequence"/>
</dbReference>
<evidence type="ECO:0000256" key="3">
    <source>
        <dbReference type="ARBA" id="ARBA00022989"/>
    </source>
</evidence>
<name>A0AAE3L1I5_9GAMM</name>
<organism evidence="7 8">
    <name type="scientific">Methylohalomonas lacus</name>
    <dbReference type="NCBI Taxonomy" id="398773"/>
    <lineage>
        <taxon>Bacteria</taxon>
        <taxon>Pseudomonadati</taxon>
        <taxon>Pseudomonadota</taxon>
        <taxon>Gammaproteobacteria</taxon>
        <taxon>Methylohalomonadales</taxon>
        <taxon>Methylohalomonadaceae</taxon>
        <taxon>Methylohalomonas</taxon>
    </lineage>
</organism>
<evidence type="ECO:0000256" key="5">
    <source>
        <dbReference type="SAM" id="Phobius"/>
    </source>
</evidence>
<protein>
    <submittedName>
        <fullName evidence="7">Tungstate transport system permease protein</fullName>
    </submittedName>
</protein>
<dbReference type="PANTHER" id="PTHR43632">
    <property type="entry name" value="PERMEASE COMPONENT OF TUNGSTATE ABC TRANSPORTER"/>
    <property type="match status" value="1"/>
</dbReference>
<dbReference type="CDD" id="cd06261">
    <property type="entry name" value="TM_PBP2"/>
    <property type="match status" value="1"/>
</dbReference>
<evidence type="ECO:0000256" key="2">
    <source>
        <dbReference type="ARBA" id="ARBA00022692"/>
    </source>
</evidence>
<gene>
    <name evidence="7" type="ORF">J2T55_002152</name>
</gene>
<dbReference type="GO" id="GO:0055085">
    <property type="term" value="P:transmembrane transport"/>
    <property type="evidence" value="ECO:0007669"/>
    <property type="project" value="InterPro"/>
</dbReference>
<feature type="transmembrane region" description="Helical" evidence="5">
    <location>
        <begin position="27"/>
        <end position="53"/>
    </location>
</feature>
<dbReference type="PROSITE" id="PS50928">
    <property type="entry name" value="ABC_TM1"/>
    <property type="match status" value="1"/>
</dbReference>
<dbReference type="GO" id="GO:0005886">
    <property type="term" value="C:plasma membrane"/>
    <property type="evidence" value="ECO:0007669"/>
    <property type="project" value="UniProtKB-SubCell"/>
</dbReference>